<comment type="caution">
    <text evidence="2">The sequence shown here is derived from an EMBL/GenBank/DDBJ whole genome shotgun (WGS) entry which is preliminary data.</text>
</comment>
<dbReference type="InterPro" id="IPR050767">
    <property type="entry name" value="Sel1_AlgK"/>
</dbReference>
<keyword evidence="1" id="KW-0732">Signal</keyword>
<reference evidence="3" key="1">
    <citation type="journal article" date="2019" name="Int. J. Syst. Evol. Microbiol.">
        <title>The Global Catalogue of Microorganisms (GCM) 10K type strain sequencing project: providing services to taxonomists for standard genome sequencing and annotation.</title>
        <authorList>
            <consortium name="The Broad Institute Genomics Platform"/>
            <consortium name="The Broad Institute Genome Sequencing Center for Infectious Disease"/>
            <person name="Wu L."/>
            <person name="Ma J."/>
        </authorList>
    </citation>
    <scope>NUCLEOTIDE SEQUENCE [LARGE SCALE GENOMIC DNA]</scope>
    <source>
        <strain evidence="3">CGMCC 1.15905</strain>
    </source>
</reference>
<dbReference type="Proteomes" id="UP000623419">
    <property type="component" value="Unassembled WGS sequence"/>
</dbReference>
<evidence type="ECO:0008006" key="4">
    <source>
        <dbReference type="Google" id="ProtNLM"/>
    </source>
</evidence>
<dbReference type="InterPro" id="IPR006597">
    <property type="entry name" value="Sel1-like"/>
</dbReference>
<accession>A0ABQ1HB77</accession>
<dbReference type="SUPFAM" id="SSF81901">
    <property type="entry name" value="HCP-like"/>
    <property type="match status" value="2"/>
</dbReference>
<dbReference type="Pfam" id="PF08238">
    <property type="entry name" value="Sel1"/>
    <property type="match status" value="6"/>
</dbReference>
<protein>
    <recommendedName>
        <fullName evidence="4">Sel1 repeat family protein</fullName>
    </recommendedName>
</protein>
<name>A0ABQ1HB77_9GAMM</name>
<dbReference type="EMBL" id="BMKC01000001">
    <property type="protein sequence ID" value="GGA67457.1"/>
    <property type="molecule type" value="Genomic_DNA"/>
</dbReference>
<evidence type="ECO:0000313" key="2">
    <source>
        <dbReference type="EMBL" id="GGA67457.1"/>
    </source>
</evidence>
<proteinExistence type="predicted"/>
<organism evidence="2 3">
    <name type="scientific">Arenimonas soli</name>
    <dbReference type="NCBI Taxonomy" id="2269504"/>
    <lineage>
        <taxon>Bacteria</taxon>
        <taxon>Pseudomonadati</taxon>
        <taxon>Pseudomonadota</taxon>
        <taxon>Gammaproteobacteria</taxon>
        <taxon>Lysobacterales</taxon>
        <taxon>Lysobacteraceae</taxon>
        <taxon>Arenimonas</taxon>
    </lineage>
</organism>
<feature type="chain" id="PRO_5045590290" description="Sel1 repeat family protein" evidence="1">
    <location>
        <begin position="23"/>
        <end position="747"/>
    </location>
</feature>
<feature type="signal peptide" evidence="1">
    <location>
        <begin position="1"/>
        <end position="22"/>
    </location>
</feature>
<keyword evidence="3" id="KW-1185">Reference proteome</keyword>
<dbReference type="PANTHER" id="PTHR11102">
    <property type="entry name" value="SEL-1-LIKE PROTEIN"/>
    <property type="match status" value="1"/>
</dbReference>
<evidence type="ECO:0000256" key="1">
    <source>
        <dbReference type="SAM" id="SignalP"/>
    </source>
</evidence>
<sequence>MTIRRCLLLPLLLLLPAAAAGADAGLDAEWRRFLAEAVDTEVYPHFETVTDFPLHGQVEPQACRDRADDIAAAVAAVPVSASVHYLAYQCAQATGDEAAAEHHLARFGSIARHTLDAAPPWGDWGARPMRVVAGRDIYTILQAMGLELHSEVMYVRPLLRFLRIRVVAWDPEAGIERHLDFDFADTVVQIDRDLSRPVYPHHRDQYVSSLITMLANGNSLAANDVITTREAKALSDPAERVARLRPMAARGGFHSTLFWFETCRTSPFEGCAEGLLDALLPHVEEGHALPTIKLALAYELGFGVGKDMTAAMALLDKANARMGGQGHAVVDYVRIRAGVLDSWEIPAPVQQRLDAAQAAGHPLPAVLAAISHYAGGAERLEPAHLQALEASAAKGSVTAMGLLATHHHYGEDDALAVTWLERAAQAGDTDAQALLGDRYANGRGLPTDMAKAEHWWLQSGEGGDDDVLRLLGYRAEAREDWVEALEWFRAGALWNDTMAAAELGRLYLEGHEGLDDGPERGLSILRQQSDEADNPDARRMLAGLLAKGEGVEKDAVEARRLLEVDAEKGDTESQVQLGMAWLEGDLGSFDRAQGVRWLQRARKDGHADAGDILATWYYYQDPRGPEAKREALALWREILDAPGEWGLNNFAWVLCTAPDDTLRDPVEGLAVARRLGDPGSLPPGQVDTIAACEAANGNFEAAVALQQQAVTAAEAEDGDENAEMRGRLADFRAGKPYLELEEEGDTP</sequence>
<dbReference type="Gene3D" id="1.25.40.10">
    <property type="entry name" value="Tetratricopeptide repeat domain"/>
    <property type="match status" value="1"/>
</dbReference>
<dbReference type="PANTHER" id="PTHR11102:SF160">
    <property type="entry name" value="ERAD-ASSOCIATED E3 UBIQUITIN-PROTEIN LIGASE COMPONENT HRD3"/>
    <property type="match status" value="1"/>
</dbReference>
<gene>
    <name evidence="2" type="ORF">GCM10011521_01960</name>
</gene>
<evidence type="ECO:0000313" key="3">
    <source>
        <dbReference type="Proteomes" id="UP000623419"/>
    </source>
</evidence>
<dbReference type="SMART" id="SM00671">
    <property type="entry name" value="SEL1"/>
    <property type="match status" value="5"/>
</dbReference>
<dbReference type="InterPro" id="IPR011990">
    <property type="entry name" value="TPR-like_helical_dom_sf"/>
</dbReference>
<dbReference type="RefSeq" id="WP_188660137.1">
    <property type="nucleotide sequence ID" value="NZ_BMKC01000001.1"/>
</dbReference>